<evidence type="ECO:0000256" key="1">
    <source>
        <dbReference type="SAM" id="MobiDB-lite"/>
    </source>
</evidence>
<gene>
    <name evidence="2" type="ORF">I79_002665</name>
</gene>
<proteinExistence type="predicted"/>
<name>G3GY14_CRIGR</name>
<evidence type="ECO:0000313" key="3">
    <source>
        <dbReference type="Proteomes" id="UP000001075"/>
    </source>
</evidence>
<feature type="region of interest" description="Disordered" evidence="1">
    <location>
        <begin position="1"/>
        <end position="24"/>
    </location>
</feature>
<dbReference type="Proteomes" id="UP000001075">
    <property type="component" value="Unassembled WGS sequence"/>
</dbReference>
<dbReference type="EMBL" id="JH000063">
    <property type="protein sequence ID" value="EGV95998.1"/>
    <property type="molecule type" value="Genomic_DNA"/>
</dbReference>
<sequence>MLSPRSRAGVSEGLINDPRGKHSTPECFNRPPHLYYCFSGLAKVTHSGHGALSQNVPHP</sequence>
<reference evidence="3" key="1">
    <citation type="journal article" date="2011" name="Nat. Biotechnol.">
        <title>The genomic sequence of the Chinese hamster ovary (CHO)-K1 cell line.</title>
        <authorList>
            <person name="Xu X."/>
            <person name="Nagarajan H."/>
            <person name="Lewis N.E."/>
            <person name="Pan S."/>
            <person name="Cai Z."/>
            <person name="Liu X."/>
            <person name="Chen W."/>
            <person name="Xie M."/>
            <person name="Wang W."/>
            <person name="Hammond S."/>
            <person name="Andersen M.R."/>
            <person name="Neff N."/>
            <person name="Passarelli B."/>
            <person name="Koh W."/>
            <person name="Fan H.C."/>
            <person name="Wang J."/>
            <person name="Gui Y."/>
            <person name="Lee K.H."/>
            <person name="Betenbaugh M.J."/>
            <person name="Quake S.R."/>
            <person name="Famili I."/>
            <person name="Palsson B.O."/>
            <person name="Wang J."/>
        </authorList>
    </citation>
    <scope>NUCLEOTIDE SEQUENCE [LARGE SCALE GENOMIC DNA]</scope>
    <source>
        <strain evidence="3">CHO K1 cell line</strain>
    </source>
</reference>
<dbReference type="InParanoid" id="G3GY14"/>
<evidence type="ECO:0000313" key="2">
    <source>
        <dbReference type="EMBL" id="EGV95998.1"/>
    </source>
</evidence>
<organism evidence="2 3">
    <name type="scientific">Cricetulus griseus</name>
    <name type="common">Chinese hamster</name>
    <name type="synonym">Cricetulus barabensis griseus</name>
    <dbReference type="NCBI Taxonomy" id="10029"/>
    <lineage>
        <taxon>Eukaryota</taxon>
        <taxon>Metazoa</taxon>
        <taxon>Chordata</taxon>
        <taxon>Craniata</taxon>
        <taxon>Vertebrata</taxon>
        <taxon>Euteleostomi</taxon>
        <taxon>Mammalia</taxon>
        <taxon>Eutheria</taxon>
        <taxon>Euarchontoglires</taxon>
        <taxon>Glires</taxon>
        <taxon>Rodentia</taxon>
        <taxon>Myomorpha</taxon>
        <taxon>Muroidea</taxon>
        <taxon>Cricetidae</taxon>
        <taxon>Cricetinae</taxon>
        <taxon>Cricetulus</taxon>
    </lineage>
</organism>
<accession>G3GY14</accession>
<protein>
    <submittedName>
        <fullName evidence="2">Uncharacterized protein</fullName>
    </submittedName>
</protein>
<dbReference type="AlphaFoldDB" id="G3GY14"/>